<dbReference type="InterPro" id="IPR014917">
    <property type="entry name" value="DUF1800"/>
</dbReference>
<dbReference type="RefSeq" id="WP_043140598.1">
    <property type="nucleotide sequence ID" value="NZ_JSUQ01000007.1"/>
</dbReference>
<evidence type="ECO:0008006" key="3">
    <source>
        <dbReference type="Google" id="ProtNLM"/>
    </source>
</evidence>
<proteinExistence type="predicted"/>
<organism evidence="1 2">
    <name type="scientific">Mameliella alba</name>
    <dbReference type="NCBI Taxonomy" id="561184"/>
    <lineage>
        <taxon>Bacteria</taxon>
        <taxon>Pseudomonadati</taxon>
        <taxon>Pseudomonadota</taxon>
        <taxon>Alphaproteobacteria</taxon>
        <taxon>Rhodobacterales</taxon>
        <taxon>Roseobacteraceae</taxon>
        <taxon>Mameliella</taxon>
    </lineage>
</organism>
<comment type="caution">
    <text evidence="1">The sequence shown here is derived from an EMBL/GenBank/DDBJ whole genome shotgun (WGS) entry which is preliminary data.</text>
</comment>
<gene>
    <name evidence="1" type="ORF">OA50_02075</name>
</gene>
<name>A0A0B3SSU3_9RHOB</name>
<evidence type="ECO:0000313" key="1">
    <source>
        <dbReference type="EMBL" id="KHQ53544.1"/>
    </source>
</evidence>
<dbReference type="EMBL" id="JSUQ01000007">
    <property type="protein sequence ID" value="KHQ53544.1"/>
    <property type="molecule type" value="Genomic_DNA"/>
</dbReference>
<keyword evidence="2" id="KW-1185">Reference proteome</keyword>
<evidence type="ECO:0000313" key="2">
    <source>
        <dbReference type="Proteomes" id="UP000030960"/>
    </source>
</evidence>
<dbReference type="STRING" id="561184.SAMN05216376_106143"/>
<protein>
    <recommendedName>
        <fullName evidence="3">DUF1800 domain-containing protein</fullName>
    </recommendedName>
</protein>
<dbReference type="PATRIC" id="fig|1515334.3.peg.2090"/>
<dbReference type="Proteomes" id="UP000030960">
    <property type="component" value="Unassembled WGS sequence"/>
</dbReference>
<accession>A0A0B3SSU3</accession>
<dbReference type="Pfam" id="PF08811">
    <property type="entry name" value="DUF1800"/>
    <property type="match status" value="1"/>
</dbReference>
<dbReference type="AlphaFoldDB" id="A0A0B3SSU3"/>
<sequence length="458" mass="49873">MFDPVLADIRFGCGRSPRIAAPASMQALLDGLTAPDGMAQSFPIMAFDAFSRDMVVNAYTLGRIRRLTRGTEAEGLALEQIQRLKRSARKLQSEWLVAHVARRVNSPTPLRERLESFWADHFTARGKANVMIQAGSPYVESAIRPHLAGRFEDMLIAVTTHPLMLHYLDQHASAGPNSPQALKYPGQKGLNENLAREVLELHTLGVDGPYTQTDVRELAELLTGLAFTPEGGTEFRRPLAEPGSETVLGKSYGGDQPARLEDIHDALRDLARHPVTARHVAGKLAVHFVADAPDADLVSAMETAWLNTDGELMAVYRAMLDHPAAWDPRPANAKQPLDFIASACRALDIPHEILGKRVGIALVEPMRLMGQVWQKPPGPDGLPEADDAWLTPQGLAARLQWGFTMPQALLGALPDPRDFVETALGSRAPDEVRFAAGAAETRADGIGVVLASPAFQRM</sequence>
<reference evidence="1 2" key="1">
    <citation type="submission" date="2014-10" db="EMBL/GenBank/DDBJ databases">
        <title>Genome sequence of Ponticoccus sp. strain UMTAT08 isolated from clonal culture of toxic dinoflagellate Alexandrium tamiyavanichii.</title>
        <authorList>
            <person name="Gan H.Y."/>
            <person name="Muhd D.-D."/>
            <person name="Mohd Noor M.E."/>
            <person name="Yeong Y.S."/>
            <person name="Usup G."/>
        </authorList>
    </citation>
    <scope>NUCLEOTIDE SEQUENCE [LARGE SCALE GENOMIC DNA]</scope>
    <source>
        <strain evidence="1 2">UMTAT08</strain>
    </source>
</reference>